<feature type="transmembrane region" description="Helical" evidence="1">
    <location>
        <begin position="16"/>
        <end position="35"/>
    </location>
</feature>
<keyword evidence="1" id="KW-0812">Transmembrane</keyword>
<protein>
    <submittedName>
        <fullName evidence="3">Pilus assembly protein TadG-related protein</fullName>
    </submittedName>
</protein>
<name>A0AB39RUN2_9ACTN</name>
<reference evidence="3" key="1">
    <citation type="submission" date="2024-07" db="EMBL/GenBank/DDBJ databases">
        <authorList>
            <person name="Yu S.T."/>
        </authorList>
    </citation>
    <scope>NUCLEOTIDE SEQUENCE</scope>
    <source>
        <strain evidence="3">R41</strain>
    </source>
</reference>
<feature type="domain" description="Putative Flp pilus-assembly TadG-like N-terminal" evidence="2">
    <location>
        <begin position="12"/>
        <end position="58"/>
    </location>
</feature>
<gene>
    <name evidence="3" type="ORF">AB5J53_30930</name>
</gene>
<dbReference type="AlphaFoldDB" id="A0AB39RUN2"/>
<dbReference type="InterPro" id="IPR028087">
    <property type="entry name" value="Tad_N"/>
</dbReference>
<keyword evidence="1" id="KW-0472">Membrane</keyword>
<keyword evidence="1" id="KW-1133">Transmembrane helix</keyword>
<organism evidence="3">
    <name type="scientific">Streptomyces sp. R41</name>
    <dbReference type="NCBI Taxonomy" id="3238632"/>
    <lineage>
        <taxon>Bacteria</taxon>
        <taxon>Bacillati</taxon>
        <taxon>Actinomycetota</taxon>
        <taxon>Actinomycetes</taxon>
        <taxon>Kitasatosporales</taxon>
        <taxon>Streptomycetaceae</taxon>
        <taxon>Streptomyces</taxon>
    </lineage>
</organism>
<dbReference type="RefSeq" id="WP_369252579.1">
    <property type="nucleotide sequence ID" value="NZ_CP163443.1"/>
</dbReference>
<proteinExistence type="predicted"/>
<evidence type="ECO:0000313" key="3">
    <source>
        <dbReference type="EMBL" id="XDQ59113.1"/>
    </source>
</evidence>
<evidence type="ECO:0000256" key="1">
    <source>
        <dbReference type="SAM" id="Phobius"/>
    </source>
</evidence>
<evidence type="ECO:0000259" key="2">
    <source>
        <dbReference type="Pfam" id="PF13400"/>
    </source>
</evidence>
<dbReference type="Pfam" id="PF13400">
    <property type="entry name" value="Tad"/>
    <property type="match status" value="1"/>
</dbReference>
<accession>A0AB39RUN2</accession>
<sequence length="202" mass="21144">MTTHLSSDDRGQTLPIYIWLTGILLFAAFAFFAFAQAASARNGAQSAADAAALAAAQDARDELMEGLAGAIGNDDQWLDWLDGDLFKGAGATAAAELLAAENDSTVQGGAQPTTVNGFPGYRVAIETQYTVGDSIIPGTETKHAKAHATAVIEPRCTFAQDADPKKLVELDCGGDPVDIDPEDFNSDDLPDASVLFSVHLAE</sequence>
<dbReference type="EMBL" id="CP163443">
    <property type="protein sequence ID" value="XDQ59113.1"/>
    <property type="molecule type" value="Genomic_DNA"/>
</dbReference>